<dbReference type="AlphaFoldDB" id="A0A9D4YU99"/>
<dbReference type="PANTHER" id="PTHR30383">
    <property type="entry name" value="THIOESTERASE 1/PROTEASE 1/LYSOPHOSPHOLIPASE L1"/>
    <property type="match status" value="1"/>
</dbReference>
<dbReference type="Pfam" id="PF13472">
    <property type="entry name" value="Lipase_GDSL_2"/>
    <property type="match status" value="1"/>
</dbReference>
<dbReference type="InterPro" id="IPR013830">
    <property type="entry name" value="SGNH_hydro"/>
</dbReference>
<sequence length="315" mass="35035">MALSYGLKFGMVCTFSFLWGIVLHRKSFYVHKQMYCKDHLCTVPSKPVPRDDPRWQACHSQHVASIEEADAGHGFDLLFYGDSITERWAGTDLCAACEYAAGIPEVFAQHYSKFNASVMAVGGDQTAHLMWRLVHGEAPAKHKPKVVVLLIGTNDLGAAFWDAADVRTAEEAIMRAVPGVTLRVLQTLHLFKELMPDTHVVLQALLPRGGDGRGPRSFAWPNAYTRPFQMTNLHFRDYTRLDAKLHFIDCGERFFTTDQKSIDAAIMPDALHPNAAGYQLLAECLDPLVTKLMQAQPVLEGEQLLSDSDGSTTVM</sequence>
<dbReference type="EMBL" id="SIDB01000011">
    <property type="protein sequence ID" value="KAI3426404.1"/>
    <property type="molecule type" value="Genomic_DNA"/>
</dbReference>
<evidence type="ECO:0000313" key="2">
    <source>
        <dbReference type="EMBL" id="KAI3426404.1"/>
    </source>
</evidence>
<dbReference type="SUPFAM" id="SSF52266">
    <property type="entry name" value="SGNH hydrolase"/>
    <property type="match status" value="1"/>
</dbReference>
<accession>A0A9D4YU99</accession>
<dbReference type="OrthoDB" id="505607at2759"/>
<feature type="domain" description="SGNH hydrolase-type esterase" evidence="1">
    <location>
        <begin position="79"/>
        <end position="280"/>
    </location>
</feature>
<comment type="caution">
    <text evidence="2">The sequence shown here is derived from an EMBL/GenBank/DDBJ whole genome shotgun (WGS) entry which is preliminary data.</text>
</comment>
<dbReference type="InterPro" id="IPR051532">
    <property type="entry name" value="Ester_Hydrolysis_Enzymes"/>
</dbReference>
<dbReference type="Proteomes" id="UP001055712">
    <property type="component" value="Unassembled WGS sequence"/>
</dbReference>
<gene>
    <name evidence="2" type="ORF">D9Q98_008774</name>
</gene>
<protein>
    <recommendedName>
        <fullName evidence="1">SGNH hydrolase-type esterase domain-containing protein</fullName>
    </recommendedName>
</protein>
<keyword evidence="3" id="KW-1185">Reference proteome</keyword>
<reference evidence="2" key="2">
    <citation type="submission" date="2020-11" db="EMBL/GenBank/DDBJ databases">
        <authorList>
            <person name="Cecchin M."/>
            <person name="Marcolungo L."/>
            <person name="Rossato M."/>
            <person name="Girolomoni L."/>
            <person name="Cosentino E."/>
            <person name="Cuine S."/>
            <person name="Li-Beisson Y."/>
            <person name="Delledonne M."/>
            <person name="Ballottari M."/>
        </authorList>
    </citation>
    <scope>NUCLEOTIDE SEQUENCE</scope>
    <source>
        <strain evidence="2">211/11P</strain>
        <tissue evidence="2">Whole cell</tissue>
    </source>
</reference>
<dbReference type="Gene3D" id="3.40.50.1110">
    <property type="entry name" value="SGNH hydrolase"/>
    <property type="match status" value="1"/>
</dbReference>
<dbReference type="InterPro" id="IPR036514">
    <property type="entry name" value="SGNH_hydro_sf"/>
</dbReference>
<evidence type="ECO:0000259" key="1">
    <source>
        <dbReference type="Pfam" id="PF13472"/>
    </source>
</evidence>
<reference evidence="2" key="1">
    <citation type="journal article" date="2019" name="Plant J.">
        <title>Chlorella vulgaris genome assembly and annotation reveals the molecular basis for metabolic acclimation to high light conditions.</title>
        <authorList>
            <person name="Cecchin M."/>
            <person name="Marcolungo L."/>
            <person name="Rossato M."/>
            <person name="Girolomoni L."/>
            <person name="Cosentino E."/>
            <person name="Cuine S."/>
            <person name="Li-Beisson Y."/>
            <person name="Delledonne M."/>
            <person name="Ballottari M."/>
        </authorList>
    </citation>
    <scope>NUCLEOTIDE SEQUENCE</scope>
    <source>
        <strain evidence="2">211/11P</strain>
    </source>
</reference>
<organism evidence="2 3">
    <name type="scientific">Chlorella vulgaris</name>
    <name type="common">Green alga</name>
    <dbReference type="NCBI Taxonomy" id="3077"/>
    <lineage>
        <taxon>Eukaryota</taxon>
        <taxon>Viridiplantae</taxon>
        <taxon>Chlorophyta</taxon>
        <taxon>core chlorophytes</taxon>
        <taxon>Trebouxiophyceae</taxon>
        <taxon>Chlorellales</taxon>
        <taxon>Chlorellaceae</taxon>
        <taxon>Chlorella clade</taxon>
        <taxon>Chlorella</taxon>
    </lineage>
</organism>
<name>A0A9D4YU99_CHLVU</name>
<evidence type="ECO:0000313" key="3">
    <source>
        <dbReference type="Proteomes" id="UP001055712"/>
    </source>
</evidence>
<proteinExistence type="predicted"/>